<evidence type="ECO:0000313" key="2">
    <source>
        <dbReference type="EMBL" id="ALU95906.1"/>
    </source>
</evidence>
<evidence type="ECO:0000256" key="1">
    <source>
        <dbReference type="SAM" id="Phobius"/>
    </source>
</evidence>
<keyword evidence="1" id="KW-0472">Membrane</keyword>
<sequence>MSDITVKTAVRVNGWANTAVSAIQKRYAAKDRGQTAFEYLGIILVVVAIIGAIAASGIGGNISSRIDGLVTSIVSG</sequence>
<accession>A0A0U3LZC1</accession>
<organism evidence="2 3">
    <name type="scientific">Streptomyces globisporus C-1027</name>
    <dbReference type="NCBI Taxonomy" id="1172567"/>
    <lineage>
        <taxon>Bacteria</taxon>
        <taxon>Bacillati</taxon>
        <taxon>Actinomycetota</taxon>
        <taxon>Actinomycetes</taxon>
        <taxon>Kitasatosporales</taxon>
        <taxon>Streptomycetaceae</taxon>
        <taxon>Streptomyces</taxon>
    </lineage>
</organism>
<proteinExistence type="predicted"/>
<dbReference type="KEGG" id="sgb:WQO_22835"/>
<protein>
    <recommendedName>
        <fullName evidence="4">Pilus assembly protein</fullName>
    </recommendedName>
</protein>
<evidence type="ECO:0000313" key="3">
    <source>
        <dbReference type="Proteomes" id="UP000064183"/>
    </source>
</evidence>
<dbReference type="AlphaFoldDB" id="A0A0U3LZC1"/>
<keyword evidence="1" id="KW-0812">Transmembrane</keyword>
<name>A0A0U3LZC1_STRGL</name>
<reference evidence="2 3" key="1">
    <citation type="journal article" date="2012" name="J. Bacteriol.">
        <title>Draft genome sequence of Streptomyces globisporus C-1027, which produces an antitumor antibiotic consisting of a nine-membered enediyne with a chromoprotein.</title>
        <authorList>
            <person name="Wang L."/>
            <person name="Wang S."/>
            <person name="He Q."/>
            <person name="Yu T."/>
            <person name="Li Q."/>
            <person name="Hong B."/>
        </authorList>
    </citation>
    <scope>NUCLEOTIDE SEQUENCE [LARGE SCALE GENOMIC DNA]</scope>
    <source>
        <strain evidence="2 3">C-1027</strain>
    </source>
</reference>
<dbReference type="Proteomes" id="UP000064183">
    <property type="component" value="Chromosome"/>
</dbReference>
<dbReference type="RefSeq" id="WP_010058428.1">
    <property type="nucleotide sequence ID" value="NZ_CP013738.1"/>
</dbReference>
<dbReference type="GeneID" id="27785228"/>
<evidence type="ECO:0008006" key="4">
    <source>
        <dbReference type="Google" id="ProtNLM"/>
    </source>
</evidence>
<gene>
    <name evidence="2" type="ORF">WQO_22835</name>
</gene>
<feature type="transmembrane region" description="Helical" evidence="1">
    <location>
        <begin position="36"/>
        <end position="58"/>
    </location>
</feature>
<dbReference type="EMBL" id="CP013738">
    <property type="protein sequence ID" value="ALU95906.1"/>
    <property type="molecule type" value="Genomic_DNA"/>
</dbReference>
<dbReference type="STRING" id="1172567.WQO_22835"/>
<keyword evidence="1" id="KW-1133">Transmembrane helix</keyword>